<proteinExistence type="predicted"/>
<reference evidence="1" key="1">
    <citation type="submission" date="2015-12" db="EMBL/GenBank/DDBJ databases">
        <title>Gene expression during late stages of embryo sac development: a critical building block for successful pollen-pistil interactions.</title>
        <authorList>
            <person name="Liu Y."/>
            <person name="Joly V."/>
            <person name="Sabar M."/>
            <person name="Matton D.P."/>
        </authorList>
    </citation>
    <scope>NUCLEOTIDE SEQUENCE</scope>
</reference>
<dbReference type="PANTHER" id="PTHR46238:SF11">
    <property type="entry name" value="AGAMOUS-LIKE MADS-BOX PROTEIN AGL16"/>
    <property type="match status" value="1"/>
</dbReference>
<name>A0A0V0GW64_SOLCH</name>
<dbReference type="AlphaFoldDB" id="A0A0V0GW64"/>
<sequence>MRGRLRWLGHIQSRPPNAPVCRCDKITVGEGVKRGEGRPKISWKEVVSKDLQFMEIQIDLEKDRAP</sequence>
<dbReference type="PANTHER" id="PTHR46238">
    <property type="entry name" value="REVERSE TRANSCRIPTASE DOMAIN-CONTAINING PROTEIN"/>
    <property type="match status" value="1"/>
</dbReference>
<dbReference type="EMBL" id="GEDG01029633">
    <property type="protein sequence ID" value="JAP12418.1"/>
    <property type="molecule type" value="Transcribed_RNA"/>
</dbReference>
<organism evidence="1">
    <name type="scientific">Solanum chacoense</name>
    <name type="common">Chaco potato</name>
    <dbReference type="NCBI Taxonomy" id="4108"/>
    <lineage>
        <taxon>Eukaryota</taxon>
        <taxon>Viridiplantae</taxon>
        <taxon>Streptophyta</taxon>
        <taxon>Embryophyta</taxon>
        <taxon>Tracheophyta</taxon>
        <taxon>Spermatophyta</taxon>
        <taxon>Magnoliopsida</taxon>
        <taxon>eudicotyledons</taxon>
        <taxon>Gunneridae</taxon>
        <taxon>Pentapetalae</taxon>
        <taxon>asterids</taxon>
        <taxon>lamiids</taxon>
        <taxon>Solanales</taxon>
        <taxon>Solanaceae</taxon>
        <taxon>Solanoideae</taxon>
        <taxon>Solaneae</taxon>
        <taxon>Solanum</taxon>
    </lineage>
</organism>
<accession>A0A0V0GW64</accession>
<evidence type="ECO:0000313" key="1">
    <source>
        <dbReference type="EMBL" id="JAP12418.1"/>
    </source>
</evidence>
<protein>
    <submittedName>
        <fullName evidence="1">Putative ovule protein</fullName>
    </submittedName>
</protein>